<name>A0A2K3UTC5_9DEIO</name>
<protein>
    <recommendedName>
        <fullName evidence="1">NAD-dependent epimerase/dehydratase domain-containing protein</fullName>
    </recommendedName>
</protein>
<evidence type="ECO:0000313" key="2">
    <source>
        <dbReference type="EMBL" id="PNY79781.1"/>
    </source>
</evidence>
<dbReference type="Proteomes" id="UP000236379">
    <property type="component" value="Unassembled WGS sequence"/>
</dbReference>
<dbReference type="AlphaFoldDB" id="A0A2K3UTC5"/>
<proteinExistence type="predicted"/>
<reference evidence="2 3" key="1">
    <citation type="submission" date="2018-01" db="EMBL/GenBank/DDBJ databases">
        <title>Deinococcus koreensis sp. nov., a radiation-resistant bacterium isolated from river water.</title>
        <authorList>
            <person name="Choi A."/>
        </authorList>
    </citation>
    <scope>NUCLEOTIDE SEQUENCE [LARGE SCALE GENOMIC DNA]</scope>
    <source>
        <strain evidence="2 3">SJW1-2</strain>
    </source>
</reference>
<dbReference type="InterPro" id="IPR001509">
    <property type="entry name" value="Epimerase_deHydtase"/>
</dbReference>
<evidence type="ECO:0000259" key="1">
    <source>
        <dbReference type="Pfam" id="PF01370"/>
    </source>
</evidence>
<dbReference type="PANTHER" id="PTHR43238:SF1">
    <property type="entry name" value="GDP-L-FUCOSE SYNTHASE"/>
    <property type="match status" value="1"/>
</dbReference>
<gene>
    <name evidence="2" type="ORF">CVO96_17690</name>
</gene>
<evidence type="ECO:0000313" key="3">
    <source>
        <dbReference type="Proteomes" id="UP000236379"/>
    </source>
</evidence>
<dbReference type="EMBL" id="PPPD01000002">
    <property type="protein sequence ID" value="PNY79781.1"/>
    <property type="molecule type" value="Genomic_DNA"/>
</dbReference>
<dbReference type="GO" id="GO:0050577">
    <property type="term" value="F:GDP-L-fucose synthase activity"/>
    <property type="evidence" value="ECO:0007669"/>
    <property type="project" value="TreeGrafter"/>
</dbReference>
<dbReference type="Gene3D" id="3.90.25.10">
    <property type="entry name" value="UDP-galactose 4-epimerase, domain 1"/>
    <property type="match status" value="1"/>
</dbReference>
<sequence length="267" mass="29251">MKPVHARTAFHFNGEVTPTGPHCTRMSMRLPLDAKIYVAGHDCPLGQMLCRKLHTSGYQQVITRTGQELNLRSQLDVNLFFEQELPDYVFVVTEETAEQVDQLTHPAEHLYSRLLGLSNVIHASYVYEVRKLLNIACFSGDQGADGAWNLTAESLSSGESLPAGALLQLVALGLCDRYRQQYSCDFISAQFFLESGDVAVAREPAAPGIMIQSTDSSSGGGVYRAFAESGDQLYSLNPTDACLFLMEHFSSAGAISIRSRADEYASP</sequence>
<accession>A0A2K3UTC5</accession>
<feature type="domain" description="NAD-dependent epimerase/dehydratase" evidence="1">
    <location>
        <begin position="36"/>
        <end position="192"/>
    </location>
</feature>
<keyword evidence="3" id="KW-1185">Reference proteome</keyword>
<organism evidence="2 3">
    <name type="scientific">Deinococcus koreensis</name>
    <dbReference type="NCBI Taxonomy" id="2054903"/>
    <lineage>
        <taxon>Bacteria</taxon>
        <taxon>Thermotogati</taxon>
        <taxon>Deinococcota</taxon>
        <taxon>Deinococci</taxon>
        <taxon>Deinococcales</taxon>
        <taxon>Deinococcaceae</taxon>
        <taxon>Deinococcus</taxon>
    </lineage>
</organism>
<dbReference type="PANTHER" id="PTHR43238">
    <property type="entry name" value="GDP-L-FUCOSE SYNTHASE"/>
    <property type="match status" value="1"/>
</dbReference>
<dbReference type="Pfam" id="PF01370">
    <property type="entry name" value="Epimerase"/>
    <property type="match status" value="1"/>
</dbReference>
<dbReference type="Gene3D" id="3.40.50.720">
    <property type="entry name" value="NAD(P)-binding Rossmann-like Domain"/>
    <property type="match status" value="1"/>
</dbReference>
<comment type="caution">
    <text evidence="2">The sequence shown here is derived from an EMBL/GenBank/DDBJ whole genome shotgun (WGS) entry which is preliminary data.</text>
</comment>
<dbReference type="OrthoDB" id="9811425at2"/>